<keyword evidence="3" id="KW-1185">Reference proteome</keyword>
<dbReference type="Proteomes" id="UP001497516">
    <property type="component" value="Chromosome 3"/>
</dbReference>
<feature type="region of interest" description="Disordered" evidence="1">
    <location>
        <begin position="102"/>
        <end position="123"/>
    </location>
</feature>
<feature type="compositionally biased region" description="Low complexity" evidence="1">
    <location>
        <begin position="1"/>
        <end position="15"/>
    </location>
</feature>
<feature type="region of interest" description="Disordered" evidence="1">
    <location>
        <begin position="1"/>
        <end position="39"/>
    </location>
</feature>
<organism evidence="2 3">
    <name type="scientific">Linum trigynum</name>
    <dbReference type="NCBI Taxonomy" id="586398"/>
    <lineage>
        <taxon>Eukaryota</taxon>
        <taxon>Viridiplantae</taxon>
        <taxon>Streptophyta</taxon>
        <taxon>Embryophyta</taxon>
        <taxon>Tracheophyta</taxon>
        <taxon>Spermatophyta</taxon>
        <taxon>Magnoliopsida</taxon>
        <taxon>eudicotyledons</taxon>
        <taxon>Gunneridae</taxon>
        <taxon>Pentapetalae</taxon>
        <taxon>rosids</taxon>
        <taxon>fabids</taxon>
        <taxon>Malpighiales</taxon>
        <taxon>Linaceae</taxon>
        <taxon>Linum</taxon>
    </lineage>
</organism>
<evidence type="ECO:0000313" key="3">
    <source>
        <dbReference type="Proteomes" id="UP001497516"/>
    </source>
</evidence>
<reference evidence="2 3" key="1">
    <citation type="submission" date="2024-04" db="EMBL/GenBank/DDBJ databases">
        <authorList>
            <person name="Fracassetti M."/>
        </authorList>
    </citation>
    <scope>NUCLEOTIDE SEQUENCE [LARGE SCALE GENOMIC DNA]</scope>
</reference>
<dbReference type="EMBL" id="OZ034816">
    <property type="protein sequence ID" value="CAL1378597.1"/>
    <property type="molecule type" value="Genomic_DNA"/>
</dbReference>
<evidence type="ECO:0000313" key="2">
    <source>
        <dbReference type="EMBL" id="CAL1378597.1"/>
    </source>
</evidence>
<feature type="compositionally biased region" description="Basic residues" evidence="1">
    <location>
        <begin position="16"/>
        <end position="28"/>
    </location>
</feature>
<sequence>MLGRPHAAASSAGSPRRGRGPWRRTKKAPRLDMGVQESMLWHEQEGSKEGLLYSDSENLEAPKEAASMKIKMPSVEVRKRLLILEDSDDDLAEAALPMHPMKGCVAEPTEKKEGQKVGEDGYR</sequence>
<feature type="compositionally biased region" description="Basic and acidic residues" evidence="1">
    <location>
        <begin position="108"/>
        <end position="123"/>
    </location>
</feature>
<name>A0AAV2DYF7_9ROSI</name>
<proteinExistence type="predicted"/>
<gene>
    <name evidence="2" type="ORF">LTRI10_LOCUS20170</name>
</gene>
<protein>
    <submittedName>
        <fullName evidence="2">Uncharacterized protein</fullName>
    </submittedName>
</protein>
<dbReference type="AlphaFoldDB" id="A0AAV2DYF7"/>
<accession>A0AAV2DYF7</accession>
<evidence type="ECO:0000256" key="1">
    <source>
        <dbReference type="SAM" id="MobiDB-lite"/>
    </source>
</evidence>